<evidence type="ECO:0000313" key="5">
    <source>
        <dbReference type="Proteomes" id="UP000007799"/>
    </source>
</evidence>
<reference evidence="4" key="1">
    <citation type="submission" date="2009-08" db="EMBL/GenBank/DDBJ databases">
        <title>Annotation of Salpingoeca rosetta.</title>
        <authorList>
            <consortium name="The Broad Institute Genome Sequencing Platform"/>
            <person name="Russ C."/>
            <person name="Cuomo C."/>
            <person name="Burger G."/>
            <person name="Gray M.W."/>
            <person name="Holland P.W.H."/>
            <person name="King N."/>
            <person name="Lang F.B.F."/>
            <person name="Roger A.J."/>
            <person name="Ruiz-Trillo I."/>
            <person name="Young S.K."/>
            <person name="Zeng Q."/>
            <person name="Gargeya S."/>
            <person name="Alvarado L."/>
            <person name="Berlin A."/>
            <person name="Chapman S.B."/>
            <person name="Chen Z."/>
            <person name="Freedman E."/>
            <person name="Gellesch M."/>
            <person name="Goldberg J."/>
            <person name="Griggs A."/>
            <person name="Gujja S."/>
            <person name="Heilman E."/>
            <person name="Heiman D."/>
            <person name="Howarth C."/>
            <person name="Mehta T."/>
            <person name="Neiman D."/>
            <person name="Pearson M."/>
            <person name="Roberts A."/>
            <person name="Saif S."/>
            <person name="Shea T."/>
            <person name="Shenoy N."/>
            <person name="Sisk P."/>
            <person name="Stolte C."/>
            <person name="Sykes S."/>
            <person name="White J."/>
            <person name="Yandava C."/>
            <person name="Haas B."/>
            <person name="Nusbaum C."/>
            <person name="Birren B."/>
        </authorList>
    </citation>
    <scope>NUCLEOTIDE SEQUENCE</scope>
    <source>
        <strain evidence="4">ATCC 50818</strain>
    </source>
</reference>
<keyword evidence="5" id="KW-1185">Reference proteome</keyword>
<keyword evidence="3" id="KW-1133">Transmembrane helix</keyword>
<sequence>MATRSVAGHIRGWLSRVGQHWGNISGSNALHQQRSNLKHARRNLEQARENYAKARKNLHKAQVEKQREVDTNTNFKDSPIRGQYEQAKQQHTQASREQEMRLNEYKAALSAVEQAEATFAKLNSMQKSFITVTTFATTLVTPIFVLWRTGSHTEQAVHETLRPFKDKVQTVASTPTSNQQPHAQAQDQPPMRLQQQQQQQQQREHEQTQQEGESSATSSATASPPLEDIRAQLQTVRRRVAQLHDEAAHQRSALDTEHTTAWVAVGGMAAAVVLTIFIRATS</sequence>
<feature type="compositionally biased region" description="Low complexity" evidence="2">
    <location>
        <begin position="209"/>
        <end position="223"/>
    </location>
</feature>
<gene>
    <name evidence="4" type="ORF">PTSG_02377</name>
</gene>
<dbReference type="InParanoid" id="F2U211"/>
<feature type="compositionally biased region" description="Low complexity" evidence="2">
    <location>
        <begin position="179"/>
        <end position="201"/>
    </location>
</feature>
<evidence type="ECO:0000313" key="4">
    <source>
        <dbReference type="EMBL" id="EGD81663.1"/>
    </source>
</evidence>
<keyword evidence="1" id="KW-0175">Coiled coil</keyword>
<evidence type="ECO:0000256" key="1">
    <source>
        <dbReference type="SAM" id="Coils"/>
    </source>
</evidence>
<feature type="region of interest" description="Disordered" evidence="2">
    <location>
        <begin position="170"/>
        <end position="226"/>
    </location>
</feature>
<proteinExistence type="predicted"/>
<feature type="coiled-coil region" evidence="1">
    <location>
        <begin position="27"/>
        <end position="64"/>
    </location>
</feature>
<protein>
    <submittedName>
        <fullName evidence="4">Uncharacterized protein</fullName>
    </submittedName>
</protein>
<evidence type="ECO:0000256" key="3">
    <source>
        <dbReference type="SAM" id="Phobius"/>
    </source>
</evidence>
<dbReference type="GeneID" id="16077459"/>
<keyword evidence="3" id="KW-0472">Membrane</keyword>
<dbReference type="EMBL" id="GL832959">
    <property type="protein sequence ID" value="EGD81663.1"/>
    <property type="molecule type" value="Genomic_DNA"/>
</dbReference>
<name>F2U211_SALR5</name>
<evidence type="ECO:0000256" key="2">
    <source>
        <dbReference type="SAM" id="MobiDB-lite"/>
    </source>
</evidence>
<organism evidence="4 5">
    <name type="scientific">Salpingoeca rosetta (strain ATCC 50818 / BSB-021)</name>
    <dbReference type="NCBI Taxonomy" id="946362"/>
    <lineage>
        <taxon>Eukaryota</taxon>
        <taxon>Choanoflagellata</taxon>
        <taxon>Craspedida</taxon>
        <taxon>Salpingoecidae</taxon>
        <taxon>Salpingoeca</taxon>
    </lineage>
</organism>
<accession>F2U211</accession>
<dbReference type="AlphaFoldDB" id="F2U211"/>
<keyword evidence="3" id="KW-0812">Transmembrane</keyword>
<feature type="transmembrane region" description="Helical" evidence="3">
    <location>
        <begin position="260"/>
        <end position="278"/>
    </location>
</feature>
<dbReference type="Proteomes" id="UP000007799">
    <property type="component" value="Unassembled WGS sequence"/>
</dbReference>
<dbReference type="RefSeq" id="XP_004996867.1">
    <property type="nucleotide sequence ID" value="XM_004996810.1"/>
</dbReference>
<dbReference type="KEGG" id="sre:PTSG_02377"/>